<sequence>MRRVLVFLAVLVMAPGMMLGPAARDGVSAQAPVKVGVLLPLSGNAGAAGQASKAAIEVGAQVVNEAHPEMPALPLAAGAGLPRLGGARIQLVFADHQGNPSIGQSEALRLITQEHVVALQGAYQSSVTFAATTVAERNEIPWMVGDSSSPKITGRGFKWVFRTTPIGPDFAAAYAGFLADVNKMGHPVKTVAIVNENTEYGTSVGGGIHERMTKDGYQVVAQIPYNANGTDVSAEVLQLKEKNPDVVIFVSYTSDSILYMKTFKTLSYQPKMVIGDDSGFSDPSFVQSVGTIAQGAINRSAWSIGRPGSATYRINEMYKAKTGRDLDDTSGRNMQGFLVLADAVNRAGSTAPEAIRKALAETNLAPRQLMMGYKGVRFDATGQNILASTYITQLVGRDYVTIWPASAAQHALDWPFKGSQQ</sequence>
<dbReference type="PANTHER" id="PTHR30483:SF37">
    <property type="entry name" value="ABC TRANSPORTER SUBSTRATE-BINDING PROTEIN"/>
    <property type="match status" value="1"/>
</dbReference>
<evidence type="ECO:0000313" key="5">
    <source>
        <dbReference type="EMBL" id="TMI88288.1"/>
    </source>
</evidence>
<dbReference type="Proteomes" id="UP000318509">
    <property type="component" value="Unassembled WGS sequence"/>
</dbReference>
<dbReference type="InterPro" id="IPR028082">
    <property type="entry name" value="Peripla_BP_I"/>
</dbReference>
<dbReference type="InterPro" id="IPR028081">
    <property type="entry name" value="Leu-bd"/>
</dbReference>
<dbReference type="AlphaFoldDB" id="A0A537JXL9"/>
<accession>A0A537JXL9</accession>
<name>A0A537JXL9_9BACT</name>
<evidence type="ECO:0000259" key="4">
    <source>
        <dbReference type="Pfam" id="PF13458"/>
    </source>
</evidence>
<evidence type="ECO:0000256" key="3">
    <source>
        <dbReference type="SAM" id="SignalP"/>
    </source>
</evidence>
<feature type="domain" description="Leucine-binding protein" evidence="4">
    <location>
        <begin position="32"/>
        <end position="394"/>
    </location>
</feature>
<protein>
    <submittedName>
        <fullName evidence="5">Branched-chain amino acid ABC transporter substrate-binding protein</fullName>
    </submittedName>
</protein>
<evidence type="ECO:0000256" key="1">
    <source>
        <dbReference type="ARBA" id="ARBA00010062"/>
    </source>
</evidence>
<dbReference type="Pfam" id="PF13458">
    <property type="entry name" value="Peripla_BP_6"/>
    <property type="match status" value="1"/>
</dbReference>
<dbReference type="EMBL" id="VBAK01000142">
    <property type="protein sequence ID" value="TMI88288.1"/>
    <property type="molecule type" value="Genomic_DNA"/>
</dbReference>
<evidence type="ECO:0000313" key="6">
    <source>
        <dbReference type="Proteomes" id="UP000318509"/>
    </source>
</evidence>
<comment type="caution">
    <text evidence="5">The sequence shown here is derived from an EMBL/GenBank/DDBJ whole genome shotgun (WGS) entry which is preliminary data.</text>
</comment>
<dbReference type="InterPro" id="IPR051010">
    <property type="entry name" value="BCAA_transport"/>
</dbReference>
<organism evidence="5 6">
    <name type="scientific">Candidatus Segetimicrobium genomatis</name>
    <dbReference type="NCBI Taxonomy" id="2569760"/>
    <lineage>
        <taxon>Bacteria</taxon>
        <taxon>Bacillati</taxon>
        <taxon>Candidatus Sysuimicrobiota</taxon>
        <taxon>Candidatus Sysuimicrobiia</taxon>
        <taxon>Candidatus Sysuimicrobiales</taxon>
        <taxon>Candidatus Segetimicrobiaceae</taxon>
        <taxon>Candidatus Segetimicrobium</taxon>
    </lineage>
</organism>
<dbReference type="SUPFAM" id="SSF53822">
    <property type="entry name" value="Periplasmic binding protein-like I"/>
    <property type="match status" value="1"/>
</dbReference>
<comment type="similarity">
    <text evidence="1">Belongs to the leucine-binding protein family.</text>
</comment>
<feature type="signal peptide" evidence="3">
    <location>
        <begin position="1"/>
        <end position="19"/>
    </location>
</feature>
<reference evidence="5 6" key="1">
    <citation type="journal article" date="2019" name="Nat. Microbiol.">
        <title>Mediterranean grassland soil C-N compound turnover is dependent on rainfall and depth, and is mediated by genomically divergent microorganisms.</title>
        <authorList>
            <person name="Diamond S."/>
            <person name="Andeer P.F."/>
            <person name="Li Z."/>
            <person name="Crits-Christoph A."/>
            <person name="Burstein D."/>
            <person name="Anantharaman K."/>
            <person name="Lane K.R."/>
            <person name="Thomas B.C."/>
            <person name="Pan C."/>
            <person name="Northen T.R."/>
            <person name="Banfield J.F."/>
        </authorList>
    </citation>
    <scope>NUCLEOTIDE SEQUENCE [LARGE SCALE GENOMIC DNA]</scope>
    <source>
        <strain evidence="5">NP_3</strain>
    </source>
</reference>
<evidence type="ECO:0000256" key="2">
    <source>
        <dbReference type="ARBA" id="ARBA00022729"/>
    </source>
</evidence>
<feature type="chain" id="PRO_5022235680" evidence="3">
    <location>
        <begin position="20"/>
        <end position="421"/>
    </location>
</feature>
<gene>
    <name evidence="5" type="ORF">E6H00_13240</name>
</gene>
<dbReference type="CDD" id="cd06340">
    <property type="entry name" value="PBP1_ABC_ligand_binding-like"/>
    <property type="match status" value="1"/>
</dbReference>
<dbReference type="PANTHER" id="PTHR30483">
    <property type="entry name" value="LEUCINE-SPECIFIC-BINDING PROTEIN"/>
    <property type="match status" value="1"/>
</dbReference>
<proteinExistence type="inferred from homology"/>
<dbReference type="Gene3D" id="3.40.50.2300">
    <property type="match status" value="2"/>
</dbReference>
<keyword evidence="2 3" id="KW-0732">Signal</keyword>